<dbReference type="GO" id="GO:0098609">
    <property type="term" value="P:cell-cell adhesion"/>
    <property type="evidence" value="ECO:0007669"/>
    <property type="project" value="TreeGrafter"/>
</dbReference>
<dbReference type="InterPro" id="IPR003599">
    <property type="entry name" value="Ig_sub"/>
</dbReference>
<dbReference type="OrthoDB" id="6507807at2759"/>
<dbReference type="InterPro" id="IPR003598">
    <property type="entry name" value="Ig_sub2"/>
</dbReference>
<keyword evidence="2" id="KW-1015">Disulfide bond</keyword>
<dbReference type="OMA" id="WETESTA"/>
<dbReference type="GeneID" id="108677611"/>
<dbReference type="Pfam" id="PF07679">
    <property type="entry name" value="I-set"/>
    <property type="match status" value="1"/>
</dbReference>
<dbReference type="GO" id="GO:0016020">
    <property type="term" value="C:membrane"/>
    <property type="evidence" value="ECO:0007669"/>
    <property type="project" value="UniProtKB-SubCell"/>
</dbReference>
<dbReference type="PANTHER" id="PTHR44170">
    <property type="entry name" value="PROTEIN SIDEKICK"/>
    <property type="match status" value="1"/>
</dbReference>
<evidence type="ECO:0000259" key="5">
    <source>
        <dbReference type="PROSITE" id="PS50835"/>
    </source>
</evidence>
<sequence>MQLFLLLLLIHSARCTEYTDYYNYDGGYEEQGKVNSAVEDPPSFLDRPQEFVARIGDSVTFPCDVEETDHVMTFSHISSYPRRGGKSLYFAAESPVRRVPRFKKKGSKYILSSVRRSDAGVYICRIETKVPVELQHKLTVQYAPKASIVGPRERTVDQGSVLELQCAADGEPKPEIVWQKEGAALPAGTETNKGPILRIRPVDRHIEGTYTCSASNSIGEPSKAYATVIVQYPPEIRPKQAMVHGGEGDSAELVCIVLGFPAPRVSWSHNGQIPSSDKYQMTTDGERRYSLTVRNVSEQDFGEYRCNASNSLGTNSSSIRLTGLPGTPIITSSPAGGEETTYTITWETESTAPLLQYRLRYREKTENETVLHGPGHWHDSLYSPKLALQQGLVHRAAAVRGNHRTSGGPAGRALGQKLEGKLIPEDRIRPMAHPLDTLLAATEYQATVQVENKFGWSQPSPVFYFHTKREVAVGQSATTSSDSLPSWRGCPLLRWLMLVLLCCAIRL</sequence>
<keyword evidence="4" id="KW-0732">Signal</keyword>
<dbReference type="InterPro" id="IPR007110">
    <property type="entry name" value="Ig-like_dom"/>
</dbReference>
<keyword evidence="1" id="KW-0677">Repeat</keyword>
<dbReference type="SUPFAM" id="SSF48726">
    <property type="entry name" value="Immunoglobulin"/>
    <property type="match status" value="3"/>
</dbReference>
<accession>A0A8B7P610</accession>
<evidence type="ECO:0000313" key="6">
    <source>
        <dbReference type="Proteomes" id="UP000694843"/>
    </source>
</evidence>
<dbReference type="SMART" id="SM00409">
    <property type="entry name" value="IG"/>
    <property type="match status" value="3"/>
</dbReference>
<dbReference type="Pfam" id="PF13927">
    <property type="entry name" value="Ig_3"/>
    <property type="match status" value="1"/>
</dbReference>
<feature type="domain" description="Ig-like" evidence="5">
    <location>
        <begin position="234"/>
        <end position="322"/>
    </location>
</feature>
<dbReference type="SUPFAM" id="SSF49265">
    <property type="entry name" value="Fibronectin type III"/>
    <property type="match status" value="1"/>
</dbReference>
<evidence type="ECO:0000256" key="1">
    <source>
        <dbReference type="ARBA" id="ARBA00022737"/>
    </source>
</evidence>
<dbReference type="AlphaFoldDB" id="A0A8B7P610"/>
<protein>
    <submittedName>
        <fullName evidence="7">Protein amalgam-like</fullName>
    </submittedName>
</protein>
<dbReference type="KEGG" id="hazt:108677611"/>
<gene>
    <name evidence="7" type="primary">LOC108677611</name>
</gene>
<feature type="signal peptide" evidence="4">
    <location>
        <begin position="1"/>
        <end position="15"/>
    </location>
</feature>
<dbReference type="RefSeq" id="XP_018021352.1">
    <property type="nucleotide sequence ID" value="XM_018165863.2"/>
</dbReference>
<name>A0A8B7P610_HYAAZ</name>
<evidence type="ECO:0000256" key="4">
    <source>
        <dbReference type="SAM" id="SignalP"/>
    </source>
</evidence>
<organism evidence="6 7">
    <name type="scientific">Hyalella azteca</name>
    <name type="common">Amphipod</name>
    <dbReference type="NCBI Taxonomy" id="294128"/>
    <lineage>
        <taxon>Eukaryota</taxon>
        <taxon>Metazoa</taxon>
        <taxon>Ecdysozoa</taxon>
        <taxon>Arthropoda</taxon>
        <taxon>Crustacea</taxon>
        <taxon>Multicrustacea</taxon>
        <taxon>Malacostraca</taxon>
        <taxon>Eumalacostraca</taxon>
        <taxon>Peracarida</taxon>
        <taxon>Amphipoda</taxon>
        <taxon>Senticaudata</taxon>
        <taxon>Talitrida</taxon>
        <taxon>Talitroidea</taxon>
        <taxon>Hyalellidae</taxon>
        <taxon>Hyalella</taxon>
    </lineage>
</organism>
<evidence type="ECO:0000256" key="3">
    <source>
        <dbReference type="ARBA" id="ARBA00023319"/>
    </source>
</evidence>
<keyword evidence="6" id="KW-1185">Reference proteome</keyword>
<dbReference type="InterPro" id="IPR013783">
    <property type="entry name" value="Ig-like_fold"/>
</dbReference>
<keyword evidence="3" id="KW-0393">Immunoglobulin domain</keyword>
<dbReference type="SMART" id="SM00408">
    <property type="entry name" value="IGc2"/>
    <property type="match status" value="3"/>
</dbReference>
<feature type="domain" description="Ig-like" evidence="5">
    <location>
        <begin position="144"/>
        <end position="230"/>
    </location>
</feature>
<dbReference type="FunFam" id="2.60.40.10:FF:000032">
    <property type="entry name" value="palladin isoform X1"/>
    <property type="match status" value="1"/>
</dbReference>
<evidence type="ECO:0000313" key="7">
    <source>
        <dbReference type="RefSeq" id="XP_018021352.1"/>
    </source>
</evidence>
<dbReference type="InterPro" id="IPR013098">
    <property type="entry name" value="Ig_I-set"/>
</dbReference>
<feature type="chain" id="PRO_5034892600" evidence="4">
    <location>
        <begin position="16"/>
        <end position="507"/>
    </location>
</feature>
<dbReference type="FunFam" id="2.60.40.10:FF:000107">
    <property type="entry name" value="Myosin, light chain kinase a"/>
    <property type="match status" value="1"/>
</dbReference>
<dbReference type="CDD" id="cd00096">
    <property type="entry name" value="Ig"/>
    <property type="match status" value="1"/>
</dbReference>
<dbReference type="InterPro" id="IPR036179">
    <property type="entry name" value="Ig-like_dom_sf"/>
</dbReference>
<feature type="domain" description="Ig-like" evidence="5">
    <location>
        <begin position="42"/>
        <end position="135"/>
    </location>
</feature>
<proteinExistence type="predicted"/>
<dbReference type="PANTHER" id="PTHR44170:SF56">
    <property type="entry name" value="FIBRONECTIN TYPE-III DOMAIN-CONTAINING PROTEIN"/>
    <property type="match status" value="1"/>
</dbReference>
<dbReference type="Proteomes" id="UP000694843">
    <property type="component" value="Unplaced"/>
</dbReference>
<dbReference type="Gene3D" id="2.60.40.10">
    <property type="entry name" value="Immunoglobulins"/>
    <property type="match status" value="4"/>
</dbReference>
<evidence type="ECO:0000256" key="2">
    <source>
        <dbReference type="ARBA" id="ARBA00023157"/>
    </source>
</evidence>
<dbReference type="PROSITE" id="PS50835">
    <property type="entry name" value="IG_LIKE"/>
    <property type="match status" value="3"/>
</dbReference>
<dbReference type="InterPro" id="IPR036116">
    <property type="entry name" value="FN3_sf"/>
</dbReference>
<reference evidence="7" key="1">
    <citation type="submission" date="2025-08" db="UniProtKB">
        <authorList>
            <consortium name="RefSeq"/>
        </authorList>
    </citation>
    <scope>IDENTIFICATION</scope>
    <source>
        <tissue evidence="7">Whole organism</tissue>
    </source>
</reference>